<sequence length="79" mass="8622">MCVSGQQSTKVQMVNCFGSRITPCCDRTSRGTDRPESETQECDFKCLRAIDPALGFLVRLTPARLGPFGLHALKDCSAV</sequence>
<protein>
    <submittedName>
        <fullName evidence="1">Uncharacterized protein</fullName>
    </submittedName>
</protein>
<name>A0A4Z2J745_9TELE</name>
<evidence type="ECO:0000313" key="1">
    <source>
        <dbReference type="EMBL" id="TNN85393.1"/>
    </source>
</evidence>
<dbReference type="EMBL" id="SRLO01000021">
    <property type="protein sequence ID" value="TNN85393.1"/>
    <property type="molecule type" value="Genomic_DNA"/>
</dbReference>
<gene>
    <name evidence="1" type="ORF">EYF80_004415</name>
</gene>
<evidence type="ECO:0000313" key="2">
    <source>
        <dbReference type="Proteomes" id="UP000314294"/>
    </source>
</evidence>
<accession>A0A4Z2J745</accession>
<keyword evidence="2" id="KW-1185">Reference proteome</keyword>
<dbReference type="AlphaFoldDB" id="A0A4Z2J745"/>
<organism evidence="1 2">
    <name type="scientific">Liparis tanakae</name>
    <name type="common">Tanaka's snailfish</name>
    <dbReference type="NCBI Taxonomy" id="230148"/>
    <lineage>
        <taxon>Eukaryota</taxon>
        <taxon>Metazoa</taxon>
        <taxon>Chordata</taxon>
        <taxon>Craniata</taxon>
        <taxon>Vertebrata</taxon>
        <taxon>Euteleostomi</taxon>
        <taxon>Actinopterygii</taxon>
        <taxon>Neopterygii</taxon>
        <taxon>Teleostei</taxon>
        <taxon>Neoteleostei</taxon>
        <taxon>Acanthomorphata</taxon>
        <taxon>Eupercaria</taxon>
        <taxon>Perciformes</taxon>
        <taxon>Cottioidei</taxon>
        <taxon>Cottales</taxon>
        <taxon>Liparidae</taxon>
        <taxon>Liparis</taxon>
    </lineage>
</organism>
<proteinExistence type="predicted"/>
<reference evidence="1 2" key="1">
    <citation type="submission" date="2019-03" db="EMBL/GenBank/DDBJ databases">
        <title>First draft genome of Liparis tanakae, snailfish: a comprehensive survey of snailfish specific genes.</title>
        <authorList>
            <person name="Kim W."/>
            <person name="Song I."/>
            <person name="Jeong J.-H."/>
            <person name="Kim D."/>
            <person name="Kim S."/>
            <person name="Ryu S."/>
            <person name="Song J.Y."/>
            <person name="Lee S.K."/>
        </authorList>
    </citation>
    <scope>NUCLEOTIDE SEQUENCE [LARGE SCALE GENOMIC DNA]</scope>
    <source>
        <tissue evidence="1">Muscle</tissue>
    </source>
</reference>
<comment type="caution">
    <text evidence="1">The sequence shown here is derived from an EMBL/GenBank/DDBJ whole genome shotgun (WGS) entry which is preliminary data.</text>
</comment>
<dbReference type="Proteomes" id="UP000314294">
    <property type="component" value="Unassembled WGS sequence"/>
</dbReference>